<evidence type="ECO:0008006" key="4">
    <source>
        <dbReference type="Google" id="ProtNLM"/>
    </source>
</evidence>
<evidence type="ECO:0000256" key="1">
    <source>
        <dbReference type="SAM" id="Phobius"/>
    </source>
</evidence>
<keyword evidence="2" id="KW-0614">Plasmid</keyword>
<feature type="transmembrane region" description="Helical" evidence="1">
    <location>
        <begin position="77"/>
        <end position="97"/>
    </location>
</feature>
<reference evidence="2 3" key="1">
    <citation type="submission" date="2018-08" db="EMBL/GenBank/DDBJ databases">
        <title>Genomic taxonomy of the Vibrionaceae family.</title>
        <authorList>
            <person name="Gomez-Gil B."/>
            <person name="Tanaka M."/>
            <person name="Sawabe T."/>
            <person name="Enciso-Ibarra K."/>
        </authorList>
    </citation>
    <scope>NUCLEOTIDE SEQUENCE [LARGE SCALE GENOMIC DNA]</scope>
    <source>
        <strain evidence="2 3">CAIM 1831</strain>
        <plasmid evidence="3">pva1</plasmid>
    </source>
</reference>
<feature type="transmembrane region" description="Helical" evidence="1">
    <location>
        <begin position="35"/>
        <end position="57"/>
    </location>
</feature>
<gene>
    <name evidence="2" type="ORF">D1115_22980</name>
</gene>
<dbReference type="Proteomes" id="UP000262832">
    <property type="component" value="Plasmid pVa1"/>
</dbReference>
<keyword evidence="1" id="KW-0812">Transmembrane</keyword>
<accession>A0ABN5PP32</accession>
<keyword evidence="3" id="KW-1185">Reference proteome</keyword>
<feature type="transmembrane region" description="Helical" evidence="1">
    <location>
        <begin position="156"/>
        <end position="189"/>
    </location>
</feature>
<protein>
    <recommendedName>
        <fullName evidence="4">EpsG family protein</fullName>
    </recommendedName>
</protein>
<organism evidence="2 3">
    <name type="scientific">Vibrio alfacsensis</name>
    <dbReference type="NCBI Taxonomy" id="1074311"/>
    <lineage>
        <taxon>Bacteria</taxon>
        <taxon>Pseudomonadati</taxon>
        <taxon>Pseudomonadota</taxon>
        <taxon>Gammaproteobacteria</taxon>
        <taxon>Vibrionales</taxon>
        <taxon>Vibrionaceae</taxon>
        <taxon>Vibrio</taxon>
    </lineage>
</organism>
<feature type="transmembrane region" description="Helical" evidence="1">
    <location>
        <begin position="127"/>
        <end position="144"/>
    </location>
</feature>
<feature type="transmembrane region" description="Helical" evidence="1">
    <location>
        <begin position="235"/>
        <end position="259"/>
    </location>
</feature>
<dbReference type="GeneID" id="39681112"/>
<keyword evidence="1" id="KW-1133">Transmembrane helix</keyword>
<feature type="transmembrane region" description="Helical" evidence="1">
    <location>
        <begin position="195"/>
        <end position="214"/>
    </location>
</feature>
<name>A0ABN5PP32_9VIBR</name>
<evidence type="ECO:0000313" key="3">
    <source>
        <dbReference type="Proteomes" id="UP000262832"/>
    </source>
</evidence>
<geneLocation type="plasmid" evidence="3">
    <name>pva1</name>
</geneLocation>
<sequence>MTRASTSLILFIVLFLLSTFYLVTFVGRPITGDDIWGATAILGSPIEVVIFTVRWDLHPPLYYSFLDIWAIAGKSDLWLRMSSSFLHALVTVIGFNYVWRRENLLAALLVTAIIFFSPLLFEFSTRIRMYSFISVLSICIFYSIEKYRETAEQKYLLSVFILGFILSYSHAIGILFVFFHFCYGFHFLLKDQSRVKIWVILHAILALLSLPAILNSMLKSVGHAVEPSISNIINVFIRLFFLATNTFDIGDTFVLTYFITKVVRPIVVCYIVLPIIFIRLYRTHLNLFGFRETLSLHCL</sequence>
<feature type="transmembrane region" description="Helical" evidence="1">
    <location>
        <begin position="104"/>
        <end position="121"/>
    </location>
</feature>
<proteinExistence type="predicted"/>
<evidence type="ECO:0000313" key="2">
    <source>
        <dbReference type="EMBL" id="AXY03743.1"/>
    </source>
</evidence>
<feature type="transmembrane region" description="Helical" evidence="1">
    <location>
        <begin position="6"/>
        <end position="23"/>
    </location>
</feature>
<keyword evidence="1" id="KW-0472">Membrane</keyword>
<feature type="transmembrane region" description="Helical" evidence="1">
    <location>
        <begin position="265"/>
        <end position="281"/>
    </location>
</feature>
<dbReference type="EMBL" id="CP032095">
    <property type="protein sequence ID" value="AXY03743.1"/>
    <property type="molecule type" value="Genomic_DNA"/>
</dbReference>
<dbReference type="RefSeq" id="WP_128813624.1">
    <property type="nucleotide sequence ID" value="NZ_CP032095.1"/>
</dbReference>